<proteinExistence type="predicted"/>
<dbReference type="PANTHER" id="PTHR28020:SF1">
    <property type="entry name" value="YAP1-BINDING PROTEIN 1-RELATED"/>
    <property type="match status" value="1"/>
</dbReference>
<evidence type="ECO:0000256" key="1">
    <source>
        <dbReference type="SAM" id="MobiDB-lite"/>
    </source>
</evidence>
<evidence type="ECO:0008006" key="4">
    <source>
        <dbReference type="Google" id="ProtNLM"/>
    </source>
</evidence>
<gene>
    <name evidence="2" type="ORF">N7G274_009746</name>
</gene>
<reference evidence="2 3" key="1">
    <citation type="submission" date="2024-09" db="EMBL/GenBank/DDBJ databases">
        <title>Rethinking Asexuality: The Enigmatic Case of Functional Sexual Genes in Lepraria (Stereocaulaceae).</title>
        <authorList>
            <person name="Doellman M."/>
            <person name="Sun Y."/>
            <person name="Barcenas-Pena A."/>
            <person name="Lumbsch H.T."/>
            <person name="Grewe F."/>
        </authorList>
    </citation>
    <scope>NUCLEOTIDE SEQUENCE [LARGE SCALE GENOMIC DNA]</scope>
    <source>
        <strain evidence="2 3">Mercado 3170</strain>
    </source>
</reference>
<dbReference type="InterPro" id="IPR013877">
    <property type="entry name" value="YAP-bd/ALF4/Glomulin"/>
</dbReference>
<accession>A0ABR3ZWY7</accession>
<protein>
    <recommendedName>
        <fullName evidence="4">DUF1760-domain-containing protein</fullName>
    </recommendedName>
</protein>
<comment type="caution">
    <text evidence="2">The sequence shown here is derived from an EMBL/GenBank/DDBJ whole genome shotgun (WGS) entry which is preliminary data.</text>
</comment>
<dbReference type="Pfam" id="PF08568">
    <property type="entry name" value="Kinetochor_Ybp2"/>
    <property type="match status" value="1"/>
</dbReference>
<dbReference type="PANTHER" id="PTHR28020">
    <property type="entry name" value="YAP1-BINDING PROTEIN 1-RELATED"/>
    <property type="match status" value="1"/>
</dbReference>
<feature type="region of interest" description="Disordered" evidence="1">
    <location>
        <begin position="119"/>
        <end position="150"/>
    </location>
</feature>
<keyword evidence="3" id="KW-1185">Reference proteome</keyword>
<evidence type="ECO:0000313" key="2">
    <source>
        <dbReference type="EMBL" id="KAL2037466.1"/>
    </source>
</evidence>
<organism evidence="2 3">
    <name type="scientific">Stereocaulon virgatum</name>
    <dbReference type="NCBI Taxonomy" id="373712"/>
    <lineage>
        <taxon>Eukaryota</taxon>
        <taxon>Fungi</taxon>
        <taxon>Dikarya</taxon>
        <taxon>Ascomycota</taxon>
        <taxon>Pezizomycotina</taxon>
        <taxon>Lecanoromycetes</taxon>
        <taxon>OSLEUM clade</taxon>
        <taxon>Lecanoromycetidae</taxon>
        <taxon>Lecanorales</taxon>
        <taxon>Lecanorineae</taxon>
        <taxon>Stereocaulaceae</taxon>
        <taxon>Stereocaulon</taxon>
    </lineage>
</organism>
<evidence type="ECO:0000313" key="3">
    <source>
        <dbReference type="Proteomes" id="UP001590950"/>
    </source>
</evidence>
<name>A0ABR3ZWY7_9LECA</name>
<feature type="compositionally biased region" description="Basic and acidic residues" evidence="1">
    <location>
        <begin position="137"/>
        <end position="150"/>
    </location>
</feature>
<dbReference type="Proteomes" id="UP001590950">
    <property type="component" value="Unassembled WGS sequence"/>
</dbReference>
<feature type="compositionally biased region" description="Basic and acidic residues" evidence="1">
    <location>
        <begin position="119"/>
        <end position="130"/>
    </location>
</feature>
<dbReference type="InterPro" id="IPR040347">
    <property type="entry name" value="YBP1/2"/>
</dbReference>
<dbReference type="EMBL" id="JBEFKJ010000040">
    <property type="protein sequence ID" value="KAL2037466.1"/>
    <property type="molecule type" value="Genomic_DNA"/>
</dbReference>
<sequence>MADDNPLLKALPPETDYISYLTILEYNLTAEQLPTLHEILQDTTLTANIGWDLVHLLLPLLPASRECLQDVARLGNPREVVLKVTELLEGIGAVDEDEDDEAEEEETDDVAEKLEELNIKDEEAGKEADPLVHPALRSRESPEAPKPPSKVDRFSALLEMLSILHPRIQTKYPSRFLSTSLQSILPALMQIARVIEATEAVLAFIKALSGTKRPRLPPRKSSSAVLTQSMIKSAPDPEGKDEALGADEVALQARLLQSFLTYVIEGYMSSMVADEDVPGLAWSSRYHEKIHPEQCIPGRRTYTELFTEEESLHERDTVIGQILALARDLKLSAEELLASITKPEEEDDEDMELPSIPTDVPLSRIGSLYLLSTMAASSALFDAPASLPSLSLVPDFAAILASSLGDIESGSTGAAPEPLIDAVLFFGSLIVNSEQGPPPDHYTGYYNLCKRLSLLSANIPSPALRYHAHILTSSMLHSHLSDGDRLAFISSTLRDCLYPNLKVSAIGWLKDEILAAERNAQAGQITEERPSTEETSVFATPYCLTSLAPYLFVSADTRIEGLGYAQGYEIFQGDQGFYSAVLNLIYLLISSPALSSRLQIAKLIQEQGVSSRFLNPILSNADVFSRSIRHGDSANDDIEENDAALASLDLLVMQVEEVQDAMAKADKSIRHLPPNVSGFGEHAERS</sequence>